<reference evidence="6" key="1">
    <citation type="journal article" date="2020" name="Cell">
        <title>Large-Scale Comparative Analyses of Tick Genomes Elucidate Their Genetic Diversity and Vector Capacities.</title>
        <authorList>
            <consortium name="Tick Genome and Microbiome Consortium (TIGMIC)"/>
            <person name="Jia N."/>
            <person name="Wang J."/>
            <person name="Shi W."/>
            <person name="Du L."/>
            <person name="Sun Y."/>
            <person name="Zhan W."/>
            <person name="Jiang J.F."/>
            <person name="Wang Q."/>
            <person name="Zhang B."/>
            <person name="Ji P."/>
            <person name="Bell-Sakyi L."/>
            <person name="Cui X.M."/>
            <person name="Yuan T.T."/>
            <person name="Jiang B.G."/>
            <person name="Yang W.F."/>
            <person name="Lam T.T."/>
            <person name="Chang Q.C."/>
            <person name="Ding S.J."/>
            <person name="Wang X.J."/>
            <person name="Zhu J.G."/>
            <person name="Ruan X.D."/>
            <person name="Zhao L."/>
            <person name="Wei J.T."/>
            <person name="Ye R.Z."/>
            <person name="Que T.C."/>
            <person name="Du C.H."/>
            <person name="Zhou Y.H."/>
            <person name="Cheng J.X."/>
            <person name="Dai P.F."/>
            <person name="Guo W.B."/>
            <person name="Han X.H."/>
            <person name="Huang E.J."/>
            <person name="Li L.F."/>
            <person name="Wei W."/>
            <person name="Gao Y.C."/>
            <person name="Liu J.Z."/>
            <person name="Shao H.Z."/>
            <person name="Wang X."/>
            <person name="Wang C.C."/>
            <person name="Yang T.C."/>
            <person name="Huo Q.B."/>
            <person name="Li W."/>
            <person name="Chen H.Y."/>
            <person name="Chen S.E."/>
            <person name="Zhou L.G."/>
            <person name="Ni X.B."/>
            <person name="Tian J.H."/>
            <person name="Sheng Y."/>
            <person name="Liu T."/>
            <person name="Pan Y.S."/>
            <person name="Xia L.Y."/>
            <person name="Li J."/>
            <person name="Zhao F."/>
            <person name="Cao W.C."/>
        </authorList>
    </citation>
    <scope>NUCLEOTIDE SEQUENCE</scope>
    <source>
        <strain evidence="6">Rsan-2018</strain>
    </source>
</reference>
<comment type="subcellular location">
    <subcellularLocation>
        <location evidence="1">Nucleus</location>
    </subcellularLocation>
</comment>
<proteinExistence type="predicted"/>
<gene>
    <name evidence="6" type="ORF">HPB52_021207</name>
</gene>
<evidence type="ECO:0000256" key="4">
    <source>
        <dbReference type="ARBA" id="ARBA00022833"/>
    </source>
</evidence>
<organism evidence="6 7">
    <name type="scientific">Rhipicephalus sanguineus</name>
    <name type="common">Brown dog tick</name>
    <name type="synonym">Ixodes sanguineus</name>
    <dbReference type="NCBI Taxonomy" id="34632"/>
    <lineage>
        <taxon>Eukaryota</taxon>
        <taxon>Metazoa</taxon>
        <taxon>Ecdysozoa</taxon>
        <taxon>Arthropoda</taxon>
        <taxon>Chelicerata</taxon>
        <taxon>Arachnida</taxon>
        <taxon>Acari</taxon>
        <taxon>Parasitiformes</taxon>
        <taxon>Ixodida</taxon>
        <taxon>Ixodoidea</taxon>
        <taxon>Ixodidae</taxon>
        <taxon>Rhipicephalinae</taxon>
        <taxon>Rhipicephalus</taxon>
        <taxon>Rhipicephalus</taxon>
    </lineage>
</organism>
<dbReference type="GO" id="GO:0008270">
    <property type="term" value="F:zinc ion binding"/>
    <property type="evidence" value="ECO:0007669"/>
    <property type="project" value="UniProtKB-KW"/>
</dbReference>
<sequence>MALTAPVSGKHVCTNPIWNFFLKVPAGGEAQCETCGVVLKCCFIEMMGCAIPEYVVPSRKTFSRTVIPNLYVAKRDELKKHVRAVFDAGDAECLTLPTDTWTSRASDGYVCVTAHMMDRDFTQHACALACKPMPQGHTGQNLVQFLQDVIEEWGLPDNIPTFVITNNGRNFVSAVAKSNWSGLRCFAQPCSCA</sequence>
<dbReference type="InterPro" id="IPR052035">
    <property type="entry name" value="ZnF_BED_domain_contain"/>
</dbReference>
<protein>
    <submittedName>
        <fullName evidence="6">Uncharacterized protein</fullName>
    </submittedName>
</protein>
<dbReference type="PANTHER" id="PTHR46481:SF10">
    <property type="entry name" value="ZINC FINGER BED DOMAIN-CONTAINING PROTEIN 39"/>
    <property type="match status" value="1"/>
</dbReference>
<keyword evidence="4" id="KW-0862">Zinc</keyword>
<dbReference type="VEuPathDB" id="VectorBase:RSAN_039272"/>
<comment type="caution">
    <text evidence="6">The sequence shown here is derived from an EMBL/GenBank/DDBJ whole genome shotgun (WGS) entry which is preliminary data.</text>
</comment>
<evidence type="ECO:0000256" key="3">
    <source>
        <dbReference type="ARBA" id="ARBA00022771"/>
    </source>
</evidence>
<dbReference type="Proteomes" id="UP000821837">
    <property type="component" value="Chromosome 3"/>
</dbReference>
<keyword evidence="5" id="KW-0539">Nucleus</keyword>
<evidence type="ECO:0000256" key="2">
    <source>
        <dbReference type="ARBA" id="ARBA00022723"/>
    </source>
</evidence>
<reference evidence="6" key="2">
    <citation type="submission" date="2021-09" db="EMBL/GenBank/DDBJ databases">
        <authorList>
            <person name="Jia N."/>
            <person name="Wang J."/>
            <person name="Shi W."/>
            <person name="Du L."/>
            <person name="Sun Y."/>
            <person name="Zhan W."/>
            <person name="Jiang J."/>
            <person name="Wang Q."/>
            <person name="Zhang B."/>
            <person name="Ji P."/>
            <person name="Sakyi L.B."/>
            <person name="Cui X."/>
            <person name="Yuan T."/>
            <person name="Jiang B."/>
            <person name="Yang W."/>
            <person name="Lam T.T.-Y."/>
            <person name="Chang Q."/>
            <person name="Ding S."/>
            <person name="Wang X."/>
            <person name="Zhu J."/>
            <person name="Ruan X."/>
            <person name="Zhao L."/>
            <person name="Wei J."/>
            <person name="Que T."/>
            <person name="Du C."/>
            <person name="Cheng J."/>
            <person name="Dai P."/>
            <person name="Han X."/>
            <person name="Huang E."/>
            <person name="Gao Y."/>
            <person name="Liu J."/>
            <person name="Shao H."/>
            <person name="Ye R."/>
            <person name="Li L."/>
            <person name="Wei W."/>
            <person name="Wang X."/>
            <person name="Wang C."/>
            <person name="Huo Q."/>
            <person name="Li W."/>
            <person name="Guo W."/>
            <person name="Chen H."/>
            <person name="Chen S."/>
            <person name="Zhou L."/>
            <person name="Zhou L."/>
            <person name="Ni X."/>
            <person name="Tian J."/>
            <person name="Zhou Y."/>
            <person name="Sheng Y."/>
            <person name="Liu T."/>
            <person name="Pan Y."/>
            <person name="Xia L."/>
            <person name="Li J."/>
            <person name="Zhao F."/>
            <person name="Cao W."/>
        </authorList>
    </citation>
    <scope>NUCLEOTIDE SEQUENCE</scope>
    <source>
        <strain evidence="6">Rsan-2018</strain>
        <tissue evidence="6">Larvae</tissue>
    </source>
</reference>
<accession>A0A9D4Q2T9</accession>
<evidence type="ECO:0000256" key="1">
    <source>
        <dbReference type="ARBA" id="ARBA00004123"/>
    </source>
</evidence>
<dbReference type="EMBL" id="JABSTV010001249">
    <property type="protein sequence ID" value="KAH7963440.1"/>
    <property type="molecule type" value="Genomic_DNA"/>
</dbReference>
<dbReference type="AlphaFoldDB" id="A0A9D4Q2T9"/>
<keyword evidence="7" id="KW-1185">Reference proteome</keyword>
<evidence type="ECO:0000256" key="5">
    <source>
        <dbReference type="ARBA" id="ARBA00023242"/>
    </source>
</evidence>
<evidence type="ECO:0000313" key="6">
    <source>
        <dbReference type="EMBL" id="KAH7963440.1"/>
    </source>
</evidence>
<dbReference type="SUPFAM" id="SSF53098">
    <property type="entry name" value="Ribonuclease H-like"/>
    <property type="match status" value="1"/>
</dbReference>
<evidence type="ECO:0000313" key="7">
    <source>
        <dbReference type="Proteomes" id="UP000821837"/>
    </source>
</evidence>
<name>A0A9D4Q2T9_RHISA</name>
<dbReference type="InterPro" id="IPR012337">
    <property type="entry name" value="RNaseH-like_sf"/>
</dbReference>
<keyword evidence="2" id="KW-0479">Metal-binding</keyword>
<dbReference type="GO" id="GO:0005634">
    <property type="term" value="C:nucleus"/>
    <property type="evidence" value="ECO:0007669"/>
    <property type="project" value="UniProtKB-SubCell"/>
</dbReference>
<dbReference type="PANTHER" id="PTHR46481">
    <property type="entry name" value="ZINC FINGER BED DOMAIN-CONTAINING PROTEIN 4"/>
    <property type="match status" value="1"/>
</dbReference>
<keyword evidence="3" id="KW-0863">Zinc-finger</keyword>